<evidence type="ECO:0000313" key="3">
    <source>
        <dbReference type="Proteomes" id="UP001596250"/>
    </source>
</evidence>
<name>A0ABW1IMN9_9BACL</name>
<gene>
    <name evidence="2" type="ORF">ACFPXP_07740</name>
</gene>
<accession>A0ABW1IMN9</accession>
<dbReference type="RefSeq" id="WP_379893650.1">
    <property type="nucleotide sequence ID" value="NZ_CBCSCT010000001.1"/>
</dbReference>
<reference evidence="3" key="1">
    <citation type="journal article" date="2019" name="Int. J. Syst. Evol. Microbiol.">
        <title>The Global Catalogue of Microorganisms (GCM) 10K type strain sequencing project: providing services to taxonomists for standard genome sequencing and annotation.</title>
        <authorList>
            <consortium name="The Broad Institute Genomics Platform"/>
            <consortium name="The Broad Institute Genome Sequencing Center for Infectious Disease"/>
            <person name="Wu L."/>
            <person name="Ma J."/>
        </authorList>
    </citation>
    <scope>NUCLEOTIDE SEQUENCE [LARGE SCALE GENOMIC DNA]</scope>
    <source>
        <strain evidence="3">CCM 8749</strain>
    </source>
</reference>
<dbReference type="CDD" id="cd00143">
    <property type="entry name" value="PP2Cc"/>
    <property type="match status" value="1"/>
</dbReference>
<dbReference type="PROSITE" id="PS51746">
    <property type="entry name" value="PPM_2"/>
    <property type="match status" value="1"/>
</dbReference>
<dbReference type="PANTHER" id="PTHR47992">
    <property type="entry name" value="PROTEIN PHOSPHATASE"/>
    <property type="match status" value="1"/>
</dbReference>
<comment type="caution">
    <text evidence="2">The sequence shown here is derived from an EMBL/GenBank/DDBJ whole genome shotgun (WGS) entry which is preliminary data.</text>
</comment>
<dbReference type="InterPro" id="IPR036457">
    <property type="entry name" value="PPM-type-like_dom_sf"/>
</dbReference>
<keyword evidence="3" id="KW-1185">Reference proteome</keyword>
<feature type="domain" description="PPM-type phosphatase" evidence="1">
    <location>
        <begin position="1"/>
        <end position="244"/>
    </location>
</feature>
<evidence type="ECO:0000259" key="1">
    <source>
        <dbReference type="PROSITE" id="PS51746"/>
    </source>
</evidence>
<dbReference type="InterPro" id="IPR001932">
    <property type="entry name" value="PPM-type_phosphatase-like_dom"/>
</dbReference>
<dbReference type="EMBL" id="JBHSQV010000036">
    <property type="protein sequence ID" value="MFC5986326.1"/>
    <property type="molecule type" value="Genomic_DNA"/>
</dbReference>
<proteinExistence type="predicted"/>
<protein>
    <submittedName>
        <fullName evidence="2">Stp1/IreP family PP2C-type Ser/Thr phosphatase</fullName>
    </submittedName>
</protein>
<dbReference type="Pfam" id="PF13672">
    <property type="entry name" value="PP2C_2"/>
    <property type="match status" value="1"/>
</dbReference>
<organism evidence="2 3">
    <name type="scientific">Marinicrinis lubricantis</name>
    <dbReference type="NCBI Taxonomy" id="2086470"/>
    <lineage>
        <taxon>Bacteria</taxon>
        <taxon>Bacillati</taxon>
        <taxon>Bacillota</taxon>
        <taxon>Bacilli</taxon>
        <taxon>Bacillales</taxon>
        <taxon>Paenibacillaceae</taxon>
    </lineage>
</organism>
<dbReference type="NCBIfam" id="NF033484">
    <property type="entry name" value="Stp1_PP2C_phos"/>
    <property type="match status" value="1"/>
</dbReference>
<dbReference type="SMART" id="SM00332">
    <property type="entry name" value="PP2Cc"/>
    <property type="match status" value="1"/>
</dbReference>
<dbReference type="Proteomes" id="UP001596250">
    <property type="component" value="Unassembled WGS sequence"/>
</dbReference>
<dbReference type="InterPro" id="IPR015655">
    <property type="entry name" value="PP2C"/>
</dbReference>
<dbReference type="SMART" id="SM00331">
    <property type="entry name" value="PP2C_SIG"/>
    <property type="match status" value="1"/>
</dbReference>
<evidence type="ECO:0000313" key="2">
    <source>
        <dbReference type="EMBL" id="MFC5986326.1"/>
    </source>
</evidence>
<dbReference type="SUPFAM" id="SSF81606">
    <property type="entry name" value="PP2C-like"/>
    <property type="match status" value="1"/>
</dbReference>
<dbReference type="Gene3D" id="3.60.40.10">
    <property type="entry name" value="PPM-type phosphatase domain"/>
    <property type="match status" value="1"/>
</dbReference>
<sequence>MRAVSKSDVGKIRSVNEDRSLVVLDMNGLTLAVVADGMGGHQAGEVASEEAIRTLEKQLSASQIRPDMPMDRMEQTLIRAMEEANRTVFQQSQNNSELLGMGTTMVAVLADHVSWMIGHVGDSRAYKLTDDALEQITEDHSLVNELLKRGQITMEEAVNHPRKNVLTRALGTDSTVTIDTYWGTWNEGDYLLICSDGLSNLVNEEQMLSIVKSESPLEEKADLLVKQAMDAGGDDNITVVLLENLLNGEVKEG</sequence>